<dbReference type="Proteomes" id="UP000018296">
    <property type="component" value="Unassembled WGS sequence"/>
</dbReference>
<protein>
    <submittedName>
        <fullName evidence="2">Uncharacterized protein</fullName>
    </submittedName>
</protein>
<gene>
    <name evidence="2" type="ORF">P343_13165</name>
</gene>
<organism evidence="2 3">
    <name type="scientific">Sporolactobacillus laevolacticus DSM 442</name>
    <dbReference type="NCBI Taxonomy" id="1395513"/>
    <lineage>
        <taxon>Bacteria</taxon>
        <taxon>Bacillati</taxon>
        <taxon>Bacillota</taxon>
        <taxon>Bacilli</taxon>
        <taxon>Bacillales</taxon>
        <taxon>Sporolactobacillaceae</taxon>
        <taxon>Sporolactobacillus</taxon>
    </lineage>
</organism>
<sequence>MTWNLYPNRDQQLAQTLDGLLTLPTSEAKETNQNSDENCLQKEHKQGEKSPNDCLSAAS</sequence>
<reference evidence="2 3" key="1">
    <citation type="journal article" date="2013" name="Genome Announc.">
        <title>Genome Sequence of Sporolactobacillus laevolacticus DSM442, an Efficient Polymer-Grade D-Lactate Producer from Agricultural Waste Cottonseed as a Nitrogen Source.</title>
        <authorList>
            <person name="Wang H."/>
            <person name="Wang L."/>
            <person name="Ju J."/>
            <person name="Yu B."/>
            <person name="Ma Y."/>
        </authorList>
    </citation>
    <scope>NUCLEOTIDE SEQUENCE [LARGE SCALE GENOMIC DNA]</scope>
    <source>
        <strain evidence="2 3">DSM 442</strain>
    </source>
</reference>
<evidence type="ECO:0000313" key="2">
    <source>
        <dbReference type="EMBL" id="EST11296.1"/>
    </source>
</evidence>
<accession>V6IXD4</accession>
<evidence type="ECO:0000313" key="3">
    <source>
        <dbReference type="Proteomes" id="UP000018296"/>
    </source>
</evidence>
<comment type="caution">
    <text evidence="2">The sequence shown here is derived from an EMBL/GenBank/DDBJ whole genome shotgun (WGS) entry which is preliminary data.</text>
</comment>
<name>V6IXD4_9BACL</name>
<keyword evidence="3" id="KW-1185">Reference proteome</keyword>
<evidence type="ECO:0000256" key="1">
    <source>
        <dbReference type="SAM" id="MobiDB-lite"/>
    </source>
</evidence>
<proteinExistence type="predicted"/>
<feature type="compositionally biased region" description="Basic and acidic residues" evidence="1">
    <location>
        <begin position="39"/>
        <end position="51"/>
    </location>
</feature>
<dbReference type="EMBL" id="AWTC01000013">
    <property type="protein sequence ID" value="EST11296.1"/>
    <property type="molecule type" value="Genomic_DNA"/>
</dbReference>
<dbReference type="AlphaFoldDB" id="V6IXD4"/>
<feature type="region of interest" description="Disordered" evidence="1">
    <location>
        <begin position="27"/>
        <end position="59"/>
    </location>
</feature>